<feature type="domain" description="PorZ N-terminal beta-propeller" evidence="1">
    <location>
        <begin position="45"/>
        <end position="201"/>
    </location>
</feature>
<dbReference type="OrthoDB" id="9807410at2"/>
<evidence type="ECO:0000313" key="3">
    <source>
        <dbReference type="Proteomes" id="UP000176050"/>
    </source>
</evidence>
<dbReference type="SUPFAM" id="SSF110296">
    <property type="entry name" value="Oligoxyloglucan reducing end-specific cellobiohydrolase"/>
    <property type="match status" value="1"/>
</dbReference>
<reference evidence="2 3" key="1">
    <citation type="submission" date="2016-10" db="EMBL/GenBank/DDBJ databases">
        <title>Lutibacter sp. LPB0138, isolated from marine gastropod.</title>
        <authorList>
            <person name="Kim E."/>
            <person name="Yi H."/>
        </authorList>
    </citation>
    <scope>NUCLEOTIDE SEQUENCE [LARGE SCALE GENOMIC DNA]</scope>
    <source>
        <strain evidence="2 3">LPB0138</strain>
    </source>
</reference>
<organism evidence="2 3">
    <name type="scientific">Urechidicola croceus</name>
    <dbReference type="NCBI Taxonomy" id="1850246"/>
    <lineage>
        <taxon>Bacteria</taxon>
        <taxon>Pseudomonadati</taxon>
        <taxon>Bacteroidota</taxon>
        <taxon>Flavobacteriia</taxon>
        <taxon>Flavobacteriales</taxon>
        <taxon>Flavobacteriaceae</taxon>
        <taxon>Urechidicola</taxon>
    </lineage>
</organism>
<dbReference type="RefSeq" id="WP_070237303.1">
    <property type="nucleotide sequence ID" value="NZ_CP017478.1"/>
</dbReference>
<dbReference type="SUPFAM" id="SSF101898">
    <property type="entry name" value="NHL repeat"/>
    <property type="match status" value="1"/>
</dbReference>
<dbReference type="Proteomes" id="UP000176050">
    <property type="component" value="Chromosome"/>
</dbReference>
<dbReference type="InterPro" id="IPR048954">
    <property type="entry name" value="PorZ_N"/>
</dbReference>
<dbReference type="STRING" id="1850246.LPB138_10820"/>
<dbReference type="KEGG" id="lul:LPB138_10820"/>
<gene>
    <name evidence="2" type="ORF">LPB138_10820</name>
</gene>
<name>A0A1D8P9B0_9FLAO</name>
<dbReference type="Gene3D" id="2.130.10.10">
    <property type="entry name" value="YVTN repeat-like/Quinoprotein amine dehydrogenase"/>
    <property type="match status" value="2"/>
</dbReference>
<dbReference type="AlphaFoldDB" id="A0A1D8P9B0"/>
<sequence length="775" mass="86138">MKITIKILAILVFINGWSQTDYSNNWEDFYSYNNVKDFIKVDSKIYALVDNAIFTYDEITGETEKLSSVNGLSGEATSSIYYSDTFSRLVIGYENGLLEIVDENGEITIAPDITNFSLSTEREISNITEYNNKLYLSTPFAIVVYDIENLIFGDTFFIGEGSSEVKINEIEILNDSIYASTEDGIYTADVNNPNLIDFNNWVKNYSGNFNSLTVFDNEIYSSRGRNLYKILPNGLQLIRNVGASILRLKSSDDYLSVATGRRALIFDTSLIEVASIISDENSDYYFDLNAVYSEDEKVFLGTKEFGILQTSITDLLNYQEIHPDGPTSNSPFSISVLNDNLWVVYGGYDASYTPLNNRLGYSHYNGENWNNIPYKQEFPAKNLVHITIDPNHENRVYLSSWSQGGGVRINESGGLLLVENDEPVIFLNHTNSALEELFPEIPTFVTVRINGTIFDKSGNLWVSNSWIDNLLKKLTPEGNWTSFDLSSIVNNAAKIHEMVIDKSNSIWMSTGSTGVLVHNENGDRKRALTTEVNKGSLPHINVQAIEVDNSNRVWIGTQAGLVVYYNASGVFEEDIYDAEPIIILDDGIPKKLMGDQPISAIAIDGADNKWFGTSGGGVLQSNPNGRETLNIFNTSNSPLPSNTIFKIRVDQSNGKVYFATDKGIVAYNSSVAPFGETLDEVYAYPNPVKKQHEFVTIDGRNGTHLPQGTNVKILDSAGYLVYETNVVEGQELQGGKVIWNKTNLAGRKVASGVYVVLLSNKDNTETSSTKIAIIN</sequence>
<accession>A0A1D8P9B0</accession>
<dbReference type="InterPro" id="IPR015943">
    <property type="entry name" value="WD40/YVTN_repeat-like_dom_sf"/>
</dbReference>
<dbReference type="EMBL" id="CP017478">
    <property type="protein sequence ID" value="AOW21139.1"/>
    <property type="molecule type" value="Genomic_DNA"/>
</dbReference>
<dbReference type="Pfam" id="PF21544">
    <property type="entry name" value="PorZ_N_b_propeller"/>
    <property type="match status" value="1"/>
</dbReference>
<protein>
    <recommendedName>
        <fullName evidence="1">PorZ N-terminal beta-propeller domain-containing protein</fullName>
    </recommendedName>
</protein>
<evidence type="ECO:0000313" key="2">
    <source>
        <dbReference type="EMBL" id="AOW21139.1"/>
    </source>
</evidence>
<keyword evidence="3" id="KW-1185">Reference proteome</keyword>
<evidence type="ECO:0000259" key="1">
    <source>
        <dbReference type="Pfam" id="PF21544"/>
    </source>
</evidence>
<proteinExistence type="predicted"/>